<comment type="cofactor">
    <cofactor evidence="1">
        <name>Mg(2+)</name>
        <dbReference type="ChEBI" id="CHEBI:18420"/>
    </cofactor>
</comment>
<keyword evidence="7 13" id="KW-0808">Transferase</keyword>
<dbReference type="Gene3D" id="3.40.50.2020">
    <property type="match status" value="1"/>
</dbReference>
<keyword evidence="9" id="KW-0342">GTP-binding</keyword>
<evidence type="ECO:0000256" key="7">
    <source>
        <dbReference type="ARBA" id="ARBA00022679"/>
    </source>
</evidence>
<keyword evidence="14" id="KW-1185">Reference proteome</keyword>
<evidence type="ECO:0000256" key="1">
    <source>
        <dbReference type="ARBA" id="ARBA00001946"/>
    </source>
</evidence>
<dbReference type="AlphaFoldDB" id="A0A939FN88"/>
<name>A0A939FN88_9ACTN</name>
<dbReference type="CDD" id="cd06223">
    <property type="entry name" value="PRTases_typeI"/>
    <property type="match status" value="1"/>
</dbReference>
<protein>
    <recommendedName>
        <fullName evidence="4">uracil phosphoribosyltransferase</fullName>
        <ecNumber evidence="4">2.4.2.9</ecNumber>
    </recommendedName>
    <alternativeName>
        <fullName evidence="10">UMP pyrophosphorylase</fullName>
    </alternativeName>
</protein>
<evidence type="ECO:0000313" key="14">
    <source>
        <dbReference type="Proteomes" id="UP000664781"/>
    </source>
</evidence>
<proteinExistence type="inferred from homology"/>
<dbReference type="GO" id="GO:0004845">
    <property type="term" value="F:uracil phosphoribosyltransferase activity"/>
    <property type="evidence" value="ECO:0007669"/>
    <property type="project" value="UniProtKB-EC"/>
</dbReference>
<sequence length="256" mass="28084">MPTIAQPSTDEPSTDQPSTDEPSTDQPSFDASSFDIDAYLGSSVHLLPQTPRLRALHTVMRDRGARRDAFLHASDLVIRMLIKAGLDLLPYERHDVTTPVGATYEGLRPASPVCGVSVVRAGESMEGELRAVLPDVRIGKILMQRDKETKQPHLYYTSLPADITEGHVLLMEPMLATGGTAVATIRLLLDKGVAEENIVFVNLITVPEGIDAVCRRFPKVRIVTSSIEERLNENAYMIPGIGDFGDRYFGTDIGLR</sequence>
<evidence type="ECO:0000256" key="2">
    <source>
        <dbReference type="ARBA" id="ARBA00005180"/>
    </source>
</evidence>
<dbReference type="Pfam" id="PF14681">
    <property type="entry name" value="UPRTase"/>
    <property type="match status" value="1"/>
</dbReference>
<evidence type="ECO:0000256" key="9">
    <source>
        <dbReference type="ARBA" id="ARBA00023134"/>
    </source>
</evidence>
<feature type="region of interest" description="Disordered" evidence="11">
    <location>
        <begin position="1"/>
        <end position="31"/>
    </location>
</feature>
<gene>
    <name evidence="13" type="primary">upp</name>
    <name evidence="13" type="ORF">J1792_16735</name>
</gene>
<dbReference type="FunFam" id="3.40.50.2020:FF:000023">
    <property type="entry name" value="Probable uracil phosphoribosyltransferase"/>
    <property type="match status" value="1"/>
</dbReference>
<accession>A0A939FN88</accession>
<dbReference type="GO" id="GO:0005525">
    <property type="term" value="F:GTP binding"/>
    <property type="evidence" value="ECO:0007669"/>
    <property type="project" value="UniProtKB-KW"/>
</dbReference>
<comment type="caution">
    <text evidence="13">The sequence shown here is derived from an EMBL/GenBank/DDBJ whole genome shotgun (WGS) entry which is preliminary data.</text>
</comment>
<dbReference type="EC" id="2.4.2.9" evidence="4"/>
<reference evidence="13" key="1">
    <citation type="submission" date="2021-03" db="EMBL/GenBank/DDBJ databases">
        <title>Streptomyces strains.</title>
        <authorList>
            <person name="Lund M.B."/>
            <person name="Toerring T."/>
        </authorList>
    </citation>
    <scope>NUCLEOTIDE SEQUENCE</scope>
    <source>
        <strain evidence="13">JCM 4242</strain>
    </source>
</reference>
<evidence type="ECO:0000256" key="8">
    <source>
        <dbReference type="ARBA" id="ARBA00022741"/>
    </source>
</evidence>
<evidence type="ECO:0000313" key="13">
    <source>
        <dbReference type="EMBL" id="MBO0654362.1"/>
    </source>
</evidence>
<dbReference type="InterPro" id="IPR029057">
    <property type="entry name" value="PRTase-like"/>
</dbReference>
<dbReference type="NCBIfam" id="NF001097">
    <property type="entry name" value="PRK00129.1"/>
    <property type="match status" value="1"/>
</dbReference>
<comment type="similarity">
    <text evidence="3">Belongs to the UPRTase family.</text>
</comment>
<evidence type="ECO:0000259" key="12">
    <source>
        <dbReference type="Pfam" id="PF14681"/>
    </source>
</evidence>
<evidence type="ECO:0000256" key="3">
    <source>
        <dbReference type="ARBA" id="ARBA00009516"/>
    </source>
</evidence>
<dbReference type="InterPro" id="IPR000836">
    <property type="entry name" value="PRTase_dom"/>
</dbReference>
<keyword evidence="6 13" id="KW-0328">Glycosyltransferase</keyword>
<evidence type="ECO:0000256" key="5">
    <source>
        <dbReference type="ARBA" id="ARBA00022533"/>
    </source>
</evidence>
<keyword evidence="8" id="KW-0547">Nucleotide-binding</keyword>
<evidence type="ECO:0000256" key="4">
    <source>
        <dbReference type="ARBA" id="ARBA00011894"/>
    </source>
</evidence>
<comment type="pathway">
    <text evidence="2">Pyrimidine metabolism; UMP biosynthesis via salvage pathway; UMP from uracil: step 1/1.</text>
</comment>
<evidence type="ECO:0000256" key="6">
    <source>
        <dbReference type="ARBA" id="ARBA00022676"/>
    </source>
</evidence>
<evidence type="ECO:0000256" key="11">
    <source>
        <dbReference type="SAM" id="MobiDB-lite"/>
    </source>
</evidence>
<organism evidence="13 14">
    <name type="scientific">Streptomyces triculaminicus</name>
    <dbReference type="NCBI Taxonomy" id="2816232"/>
    <lineage>
        <taxon>Bacteria</taxon>
        <taxon>Bacillati</taxon>
        <taxon>Actinomycetota</taxon>
        <taxon>Actinomycetes</taxon>
        <taxon>Kitasatosporales</taxon>
        <taxon>Streptomycetaceae</taxon>
        <taxon>Streptomyces</taxon>
    </lineage>
</organism>
<feature type="domain" description="Phosphoribosyltransferase" evidence="12">
    <location>
        <begin position="48"/>
        <end position="251"/>
    </location>
</feature>
<dbReference type="SUPFAM" id="SSF53271">
    <property type="entry name" value="PRTase-like"/>
    <property type="match status" value="1"/>
</dbReference>
<dbReference type="RefSeq" id="WP_086573067.1">
    <property type="nucleotide sequence ID" value="NZ_JAFMOF010000002.1"/>
</dbReference>
<dbReference type="EMBL" id="JAFMOF010000002">
    <property type="protein sequence ID" value="MBO0654362.1"/>
    <property type="molecule type" value="Genomic_DNA"/>
</dbReference>
<keyword evidence="5" id="KW-0021">Allosteric enzyme</keyword>
<evidence type="ECO:0000256" key="10">
    <source>
        <dbReference type="ARBA" id="ARBA00031082"/>
    </source>
</evidence>
<dbReference type="Proteomes" id="UP000664781">
    <property type="component" value="Unassembled WGS sequence"/>
</dbReference>